<dbReference type="Proteomes" id="UP000756132">
    <property type="component" value="Chromosome 13"/>
</dbReference>
<dbReference type="RefSeq" id="XP_047769200.1">
    <property type="nucleotide sequence ID" value="XM_047913433.1"/>
</dbReference>
<name>A0A9Q8UWA2_PASFU</name>
<reference evidence="1" key="2">
    <citation type="journal article" date="2022" name="Microb. Genom.">
        <title>A chromosome-scale genome assembly of the tomato pathogen Cladosporium fulvum reveals a compartmentalized genome architecture and the presence of a dispensable chromosome.</title>
        <authorList>
            <person name="Zaccaron A.Z."/>
            <person name="Chen L.H."/>
            <person name="Samaras A."/>
            <person name="Stergiopoulos I."/>
        </authorList>
    </citation>
    <scope>NUCLEOTIDE SEQUENCE</scope>
    <source>
        <strain evidence="1">Race5_Kim</strain>
    </source>
</reference>
<protein>
    <submittedName>
        <fullName evidence="1">Uncharacterized protein</fullName>
    </submittedName>
</protein>
<dbReference type="GeneID" id="71994163"/>
<gene>
    <name evidence="1" type="ORF">CLAFUR5_14285</name>
</gene>
<sequence>MQQHNLFPSDQREQSGEMLCYYLKSAFGPEYKNMPGDVRRLADKICSEQWSTYLNFMACPRRISFTDFHGMITAPEYVQEGDVVVVPLGKAIPMILRKTADHTWTFQCYAAAHWDIVKRVQHIKDTNPLAEEIFILA</sequence>
<dbReference type="OrthoDB" id="4368109at2759"/>
<accession>A0A9Q8UWA2</accession>
<dbReference type="EMBL" id="CP090175">
    <property type="protein sequence ID" value="UJO24834.1"/>
    <property type="molecule type" value="Genomic_DNA"/>
</dbReference>
<dbReference type="AlphaFoldDB" id="A0A9Q8UWA2"/>
<organism evidence="1 2">
    <name type="scientific">Passalora fulva</name>
    <name type="common">Tomato leaf mold</name>
    <name type="synonym">Cladosporium fulvum</name>
    <dbReference type="NCBI Taxonomy" id="5499"/>
    <lineage>
        <taxon>Eukaryota</taxon>
        <taxon>Fungi</taxon>
        <taxon>Dikarya</taxon>
        <taxon>Ascomycota</taxon>
        <taxon>Pezizomycotina</taxon>
        <taxon>Dothideomycetes</taxon>
        <taxon>Dothideomycetidae</taxon>
        <taxon>Mycosphaerellales</taxon>
        <taxon>Mycosphaerellaceae</taxon>
        <taxon>Fulvia</taxon>
    </lineage>
</organism>
<evidence type="ECO:0000313" key="2">
    <source>
        <dbReference type="Proteomes" id="UP000756132"/>
    </source>
</evidence>
<evidence type="ECO:0000313" key="1">
    <source>
        <dbReference type="EMBL" id="UJO24834.1"/>
    </source>
</evidence>
<proteinExistence type="predicted"/>
<reference evidence="1" key="1">
    <citation type="submission" date="2021-12" db="EMBL/GenBank/DDBJ databases">
        <authorList>
            <person name="Zaccaron A."/>
            <person name="Stergiopoulos I."/>
        </authorList>
    </citation>
    <scope>NUCLEOTIDE SEQUENCE</scope>
    <source>
        <strain evidence="1">Race5_Kim</strain>
    </source>
</reference>
<dbReference type="KEGG" id="ffu:CLAFUR5_14285"/>
<keyword evidence="2" id="KW-1185">Reference proteome</keyword>